<comment type="caution">
    <text evidence="3">The sequence shown here is derived from an EMBL/GenBank/DDBJ whole genome shotgun (WGS) entry which is preliminary data.</text>
</comment>
<evidence type="ECO:0000259" key="2">
    <source>
        <dbReference type="Pfam" id="PF01789"/>
    </source>
</evidence>
<sequence length="96" mass="10469">MGTTRSDEAASAAGVRKREVTDRGAKLYSARTIKVKDEDDIRTYYFYEFGLDKEHVAVMATVNSGKTYIAGATAPETKWDDDGVKLRSAAVSLSVS</sequence>
<organism evidence="3 4">
    <name type="scientific">Zizania palustris</name>
    <name type="common">Northern wild rice</name>
    <dbReference type="NCBI Taxonomy" id="103762"/>
    <lineage>
        <taxon>Eukaryota</taxon>
        <taxon>Viridiplantae</taxon>
        <taxon>Streptophyta</taxon>
        <taxon>Embryophyta</taxon>
        <taxon>Tracheophyta</taxon>
        <taxon>Spermatophyta</taxon>
        <taxon>Magnoliopsida</taxon>
        <taxon>Liliopsida</taxon>
        <taxon>Poales</taxon>
        <taxon>Poaceae</taxon>
        <taxon>BOP clade</taxon>
        <taxon>Oryzoideae</taxon>
        <taxon>Oryzeae</taxon>
        <taxon>Zizaniinae</taxon>
        <taxon>Zizania</taxon>
    </lineage>
</organism>
<dbReference type="GO" id="GO:0015979">
    <property type="term" value="P:photosynthesis"/>
    <property type="evidence" value="ECO:0007669"/>
    <property type="project" value="InterPro"/>
</dbReference>
<gene>
    <name evidence="3" type="ORF">GUJ93_ZPchr0010g10375</name>
</gene>
<reference evidence="3" key="1">
    <citation type="journal article" date="2021" name="bioRxiv">
        <title>Whole Genome Assembly and Annotation of Northern Wild Rice, Zizania palustris L., Supports a Whole Genome Duplication in the Zizania Genus.</title>
        <authorList>
            <person name="Haas M."/>
            <person name="Kono T."/>
            <person name="Macchietto M."/>
            <person name="Millas R."/>
            <person name="McGilp L."/>
            <person name="Shao M."/>
            <person name="Duquette J."/>
            <person name="Hirsch C.N."/>
            <person name="Kimball J."/>
        </authorList>
    </citation>
    <scope>NUCLEOTIDE SEQUENCE</scope>
    <source>
        <tissue evidence="3">Fresh leaf tissue</tissue>
    </source>
</reference>
<feature type="region of interest" description="Disordered" evidence="1">
    <location>
        <begin position="1"/>
        <end position="20"/>
    </location>
</feature>
<dbReference type="GO" id="GO:0005509">
    <property type="term" value="F:calcium ion binding"/>
    <property type="evidence" value="ECO:0007669"/>
    <property type="project" value="InterPro"/>
</dbReference>
<protein>
    <recommendedName>
        <fullName evidence="2">PsbP C-terminal domain-containing protein</fullName>
    </recommendedName>
</protein>
<dbReference type="GO" id="GO:0019898">
    <property type="term" value="C:extrinsic component of membrane"/>
    <property type="evidence" value="ECO:0007669"/>
    <property type="project" value="InterPro"/>
</dbReference>
<dbReference type="PANTHER" id="PTHR37764">
    <property type="entry name" value="KETOSE/ALDOSE ISOMERASE, PUTATIVE (MOG1/PSBP/DUF1795-LIKE PHOTOSYSTEM II REACTION CENTER PSBP FAMILY PROTEIN)-RELATED"/>
    <property type="match status" value="1"/>
</dbReference>
<dbReference type="AlphaFoldDB" id="A0A8J6BCD5"/>
<evidence type="ECO:0000256" key="1">
    <source>
        <dbReference type="SAM" id="MobiDB-lite"/>
    </source>
</evidence>
<accession>A0A8J6BCD5</accession>
<proteinExistence type="predicted"/>
<keyword evidence="4" id="KW-1185">Reference proteome</keyword>
<dbReference type="Proteomes" id="UP000729402">
    <property type="component" value="Unassembled WGS sequence"/>
</dbReference>
<name>A0A8J6BCD5_ZIZPA</name>
<evidence type="ECO:0000313" key="3">
    <source>
        <dbReference type="EMBL" id="KAG8085497.1"/>
    </source>
</evidence>
<dbReference type="GO" id="GO:0009654">
    <property type="term" value="C:photosystem II oxygen evolving complex"/>
    <property type="evidence" value="ECO:0007669"/>
    <property type="project" value="InterPro"/>
</dbReference>
<dbReference type="PANTHER" id="PTHR37764:SF1">
    <property type="entry name" value="KETOSE_ALDOSE ISOMERASE, PUTATIVE (MOG1_PSBP_DUF1795-LIKE PHOTOSYSTEM II REACTION CENTER PSBP FAMILY PROTEIN)-RELATED"/>
    <property type="match status" value="1"/>
</dbReference>
<dbReference type="GO" id="GO:0009507">
    <property type="term" value="C:chloroplast"/>
    <property type="evidence" value="ECO:0007669"/>
    <property type="project" value="TreeGrafter"/>
</dbReference>
<dbReference type="EMBL" id="JAAALK010000082">
    <property type="protein sequence ID" value="KAG8085497.1"/>
    <property type="molecule type" value="Genomic_DNA"/>
</dbReference>
<feature type="domain" description="PsbP C-terminal" evidence="2">
    <location>
        <begin position="18"/>
        <end position="95"/>
    </location>
</feature>
<evidence type="ECO:0000313" key="4">
    <source>
        <dbReference type="Proteomes" id="UP000729402"/>
    </source>
</evidence>
<dbReference type="Pfam" id="PF01789">
    <property type="entry name" value="PsbP"/>
    <property type="match status" value="1"/>
</dbReference>
<reference evidence="3" key="2">
    <citation type="submission" date="2021-02" db="EMBL/GenBank/DDBJ databases">
        <authorList>
            <person name="Kimball J.A."/>
            <person name="Haas M.W."/>
            <person name="Macchietto M."/>
            <person name="Kono T."/>
            <person name="Duquette J."/>
            <person name="Shao M."/>
        </authorList>
    </citation>
    <scope>NUCLEOTIDE SEQUENCE</scope>
    <source>
        <tissue evidence="3">Fresh leaf tissue</tissue>
    </source>
</reference>
<dbReference type="OrthoDB" id="1621991at2759"/>
<dbReference type="InterPro" id="IPR002683">
    <property type="entry name" value="PsbP_C"/>
</dbReference>